<dbReference type="Proteomes" id="UP000038010">
    <property type="component" value="Unassembled WGS sequence"/>
</dbReference>
<reference evidence="7 8" key="1">
    <citation type="submission" date="2015-06" db="EMBL/GenBank/DDBJ databases">
        <title>Draft genome of the ant-associated black yeast Phialophora attae CBS 131958.</title>
        <authorList>
            <person name="Moreno L.F."/>
            <person name="Stielow B.J."/>
            <person name="de Hoog S."/>
            <person name="Vicente V.A."/>
            <person name="Weiss V.A."/>
            <person name="de Vries M."/>
            <person name="Cruz L.M."/>
            <person name="Souza E.M."/>
        </authorList>
    </citation>
    <scope>NUCLEOTIDE SEQUENCE [LARGE SCALE GENOMIC DNA]</scope>
    <source>
        <strain evidence="7 8">CBS 131958</strain>
    </source>
</reference>
<dbReference type="GO" id="GO:0008270">
    <property type="term" value="F:zinc ion binding"/>
    <property type="evidence" value="ECO:0007669"/>
    <property type="project" value="InterPro"/>
</dbReference>
<evidence type="ECO:0000256" key="4">
    <source>
        <dbReference type="ARBA" id="ARBA00023163"/>
    </source>
</evidence>
<sequence length="348" mass="38641">MEYSLAKGQLTAAESTGAMSLQLLQAMVLLTVYEYSHAIYPAAYFGIAMCARYATALGLHQQRGRLNPVHEADLDVVEEKRRLWWSIVILDTIISAEGTACTESSSEDILPVHDRSWDTGTFTEADMYTAGSPANTNMGMFARLSQASYLLAKVIRHKSTPTHDAAFDLEERNNLQRALQSLLTLTYREGSTEYMPICPQTALCYSALVILNSSAYPGTSSVNAGSAEDLEHTVVDLLMPVADESLLSTELHYRGRPWSLDRSTPFLLRWSYLIAKTFQDILTHVGGSSESQAETVPIAGDDQQRFIRERALKGYETMRKKLLLLGSQWCAADDYLRMLDVRAGGKFG</sequence>
<dbReference type="VEuPathDB" id="FungiDB:AB675_11578"/>
<dbReference type="PANTHER" id="PTHR47338:SF20">
    <property type="entry name" value="ZN(II)2CYS6 TRANSCRIPTION FACTOR (EUROFUNG)"/>
    <property type="match status" value="1"/>
</dbReference>
<evidence type="ECO:0000313" key="8">
    <source>
        <dbReference type="Proteomes" id="UP000038010"/>
    </source>
</evidence>
<evidence type="ECO:0000256" key="2">
    <source>
        <dbReference type="ARBA" id="ARBA00022723"/>
    </source>
</evidence>
<dbReference type="OrthoDB" id="4145260at2759"/>
<keyword evidence="5" id="KW-0539">Nucleus</keyword>
<evidence type="ECO:0000256" key="1">
    <source>
        <dbReference type="ARBA" id="ARBA00004123"/>
    </source>
</evidence>
<dbReference type="GeneID" id="28732318"/>
<dbReference type="SMART" id="SM00906">
    <property type="entry name" value="Fungal_trans"/>
    <property type="match status" value="1"/>
</dbReference>
<dbReference type="GO" id="GO:0005634">
    <property type="term" value="C:nucleus"/>
    <property type="evidence" value="ECO:0007669"/>
    <property type="project" value="UniProtKB-SubCell"/>
</dbReference>
<dbReference type="Pfam" id="PF04082">
    <property type="entry name" value="Fungal_trans"/>
    <property type="match status" value="1"/>
</dbReference>
<evidence type="ECO:0000256" key="5">
    <source>
        <dbReference type="ARBA" id="ARBA00023242"/>
    </source>
</evidence>
<dbReference type="CDD" id="cd12148">
    <property type="entry name" value="fungal_TF_MHR"/>
    <property type="match status" value="1"/>
</dbReference>
<keyword evidence="3" id="KW-0805">Transcription regulation</keyword>
<dbReference type="GO" id="GO:0006351">
    <property type="term" value="P:DNA-templated transcription"/>
    <property type="evidence" value="ECO:0007669"/>
    <property type="project" value="InterPro"/>
</dbReference>
<name>A0A0N1HQH2_9EURO</name>
<feature type="domain" description="Xylanolytic transcriptional activator regulatory" evidence="6">
    <location>
        <begin position="43"/>
        <end position="117"/>
    </location>
</feature>
<proteinExistence type="predicted"/>
<dbReference type="AlphaFoldDB" id="A0A0N1HQH2"/>
<comment type="subcellular location">
    <subcellularLocation>
        <location evidence="1">Nucleus</location>
    </subcellularLocation>
</comment>
<protein>
    <recommendedName>
        <fullName evidence="6">Xylanolytic transcriptional activator regulatory domain-containing protein</fullName>
    </recommendedName>
</protein>
<dbReference type="GO" id="GO:0000981">
    <property type="term" value="F:DNA-binding transcription factor activity, RNA polymerase II-specific"/>
    <property type="evidence" value="ECO:0007669"/>
    <property type="project" value="InterPro"/>
</dbReference>
<keyword evidence="8" id="KW-1185">Reference proteome</keyword>
<dbReference type="InterPro" id="IPR050815">
    <property type="entry name" value="TF_fung"/>
</dbReference>
<dbReference type="STRING" id="1664694.A0A0N1HQH2"/>
<comment type="caution">
    <text evidence="7">The sequence shown here is derived from an EMBL/GenBank/DDBJ whole genome shotgun (WGS) entry which is preliminary data.</text>
</comment>
<dbReference type="RefSeq" id="XP_018000163.1">
    <property type="nucleotide sequence ID" value="XM_018140437.1"/>
</dbReference>
<accession>A0A0N1HQH2</accession>
<evidence type="ECO:0000256" key="3">
    <source>
        <dbReference type="ARBA" id="ARBA00023015"/>
    </source>
</evidence>
<evidence type="ECO:0000259" key="6">
    <source>
        <dbReference type="SMART" id="SM00906"/>
    </source>
</evidence>
<dbReference type="GO" id="GO:0003677">
    <property type="term" value="F:DNA binding"/>
    <property type="evidence" value="ECO:0007669"/>
    <property type="project" value="InterPro"/>
</dbReference>
<organism evidence="7 8">
    <name type="scientific">Cyphellophora attinorum</name>
    <dbReference type="NCBI Taxonomy" id="1664694"/>
    <lineage>
        <taxon>Eukaryota</taxon>
        <taxon>Fungi</taxon>
        <taxon>Dikarya</taxon>
        <taxon>Ascomycota</taxon>
        <taxon>Pezizomycotina</taxon>
        <taxon>Eurotiomycetes</taxon>
        <taxon>Chaetothyriomycetidae</taxon>
        <taxon>Chaetothyriales</taxon>
        <taxon>Cyphellophoraceae</taxon>
        <taxon>Cyphellophora</taxon>
    </lineage>
</organism>
<dbReference type="InterPro" id="IPR007219">
    <property type="entry name" value="XnlR_reg_dom"/>
</dbReference>
<gene>
    <name evidence="7" type="ORF">AB675_11578</name>
</gene>
<evidence type="ECO:0000313" key="7">
    <source>
        <dbReference type="EMBL" id="KPI40200.1"/>
    </source>
</evidence>
<dbReference type="EMBL" id="LFJN01000013">
    <property type="protein sequence ID" value="KPI40200.1"/>
    <property type="molecule type" value="Genomic_DNA"/>
</dbReference>
<dbReference type="PANTHER" id="PTHR47338">
    <property type="entry name" value="ZN(II)2CYS6 TRANSCRIPTION FACTOR (EUROFUNG)-RELATED"/>
    <property type="match status" value="1"/>
</dbReference>
<keyword evidence="2" id="KW-0479">Metal-binding</keyword>
<keyword evidence="4" id="KW-0804">Transcription</keyword>